<evidence type="ECO:0000256" key="1">
    <source>
        <dbReference type="ARBA" id="ARBA00008078"/>
    </source>
</evidence>
<reference evidence="7 8" key="1">
    <citation type="journal article" date="2019" name="Front. Genet.">
        <title>Whole-Genome Sequencing of the Opportunistic Yeast Pathogen Candida inconspicua Uncovers Its Hybrid Origin.</title>
        <authorList>
            <person name="Mixao V."/>
            <person name="Hansen A.P."/>
            <person name="Saus E."/>
            <person name="Boekhout T."/>
            <person name="Lass-Florl C."/>
            <person name="Gabaldon T."/>
        </authorList>
    </citation>
    <scope>NUCLEOTIDE SEQUENCE [LARGE SCALE GENOMIC DNA]</scope>
    <source>
        <strain evidence="7 8">CBS 180</strain>
    </source>
</reference>
<dbReference type="InterPro" id="IPR006677">
    <property type="entry name" value="tRNA_intron_Endonuc_cat-like"/>
</dbReference>
<dbReference type="InterPro" id="IPR006676">
    <property type="entry name" value="tRNA_splic"/>
</dbReference>
<feature type="active site" evidence="5">
    <location>
        <position position="320"/>
    </location>
</feature>
<proteinExistence type="inferred from homology"/>
<evidence type="ECO:0000256" key="4">
    <source>
        <dbReference type="PIRNR" id="PIRNR011789"/>
    </source>
</evidence>
<dbReference type="Gene3D" id="3.40.1350.10">
    <property type="match status" value="1"/>
</dbReference>
<dbReference type="InterPro" id="IPR016589">
    <property type="entry name" value="tRNA_splic_SEN2"/>
</dbReference>
<comment type="function">
    <text evidence="4">Constitutes one of the two catalytic subunit of the tRNA-splicing endonuclease complex, a complex responsible for identification and cleavage of the splice sites in pre-tRNA. It cleaves pre-tRNA at the 5'- and 3'-splice sites to release the intron. The products are an intron and two tRNA half-molecules bearing 2',3'-cyclic phosphate and 5'-OH termini. There are no conserved sequences at the splice sites, but the intron is invariably located at the same site in the gene, placing the splice sites an invariant distance from the constant structural features of the tRNA body.</text>
</comment>
<feature type="active site" evidence="5">
    <location>
        <position position="328"/>
    </location>
</feature>
<dbReference type="PIRSF" id="PIRSF011789">
    <property type="entry name" value="tRNA_splic_SEN2"/>
    <property type="match status" value="1"/>
</dbReference>
<sequence>MSKNRRRDYINKKYVRPLPIAIPLLHVSNNYFTPYEVWESIYDTTTHIVKLGFQRNIPVRVIFDIYTDLSFKILDRDDMMKIWNGGFYGKGILSRSEPTWFDRMDKKIKKLLPSMLESDEFTKIKINDELFSEEVTKNRRELRDLWKRERKKYLKLEKNIKLESIDGEISNFHRTLLEKEREKLAQLKEEFTKGPKGVNLEILRSQNNSPLSSSTPINDTSTDKPETLRMEDFDVIIDSTNIRNIEYLELDPCEALFLLHLNLITVTINNETIPFSKLFQLLVETFGPILINEYVVYNHYRSLGWCIRNGLKFSCDWVLYSRGPPFSHAEFTVKVVNENDPIVSQTRSFTDYSAVSRVVTGVKKSLILCFVDGPEIESDDWFIVWNEYLADHDIYKLLNNFQINEIAWKRWAPSRTRM</sequence>
<dbReference type="Proteomes" id="UP000307173">
    <property type="component" value="Unassembled WGS sequence"/>
</dbReference>
<dbReference type="GO" id="GO:0000213">
    <property type="term" value="F:tRNA-intron lyase activity"/>
    <property type="evidence" value="ECO:0007669"/>
    <property type="project" value="UniProtKB-UniRule"/>
</dbReference>
<evidence type="ECO:0000256" key="2">
    <source>
        <dbReference type="ARBA" id="ARBA00022694"/>
    </source>
</evidence>
<dbReference type="PANTHER" id="PTHR21227:SF0">
    <property type="entry name" value="TRNA-SPLICING ENDONUCLEASE SUBUNIT SEN2"/>
    <property type="match status" value="1"/>
</dbReference>
<dbReference type="EMBL" id="SELW01000658">
    <property type="protein sequence ID" value="TID14461.1"/>
    <property type="molecule type" value="Genomic_DNA"/>
</dbReference>
<keyword evidence="3 4" id="KW-0456">Lyase</keyword>
<evidence type="ECO:0000313" key="7">
    <source>
        <dbReference type="EMBL" id="TID14461.1"/>
    </source>
</evidence>
<dbReference type="GO" id="GO:0005737">
    <property type="term" value="C:cytoplasm"/>
    <property type="evidence" value="ECO:0007669"/>
    <property type="project" value="TreeGrafter"/>
</dbReference>
<evidence type="ECO:0000313" key="8">
    <source>
        <dbReference type="Proteomes" id="UP000307173"/>
    </source>
</evidence>
<dbReference type="PANTHER" id="PTHR21227">
    <property type="entry name" value="TRNA-SPLICING ENDONUCLEASE SUBUNIT SEN2"/>
    <property type="match status" value="1"/>
</dbReference>
<dbReference type="AlphaFoldDB" id="A0A4T0WV70"/>
<evidence type="ECO:0000256" key="5">
    <source>
        <dbReference type="PIRSR" id="PIRSR011789-1"/>
    </source>
</evidence>
<dbReference type="InterPro" id="IPR011856">
    <property type="entry name" value="tRNA_endonuc-like_dom_sf"/>
</dbReference>
<dbReference type="STRING" id="52247.A0A4T0WV70"/>
<dbReference type="InterPro" id="IPR036167">
    <property type="entry name" value="tRNA_intron_Endo_cat-like_sf"/>
</dbReference>
<comment type="similarity">
    <text evidence="1 4">Belongs to the tRNA-intron endonuclease family.</text>
</comment>
<dbReference type="GO" id="GO:0000214">
    <property type="term" value="C:tRNA-intron endonuclease complex"/>
    <property type="evidence" value="ECO:0007669"/>
    <property type="project" value="UniProtKB-UniRule"/>
</dbReference>
<keyword evidence="8" id="KW-1185">Reference proteome</keyword>
<name>A0A4T0WV70_9ASCO</name>
<dbReference type="Pfam" id="PF01974">
    <property type="entry name" value="tRNA_int_endo"/>
    <property type="match status" value="1"/>
</dbReference>
<gene>
    <name evidence="7" type="ORF">CANINC_004749</name>
</gene>
<dbReference type="SUPFAM" id="SSF53032">
    <property type="entry name" value="tRNA-intron endonuclease catalytic domain-like"/>
    <property type="match status" value="1"/>
</dbReference>
<organism evidence="7 8">
    <name type="scientific">Pichia inconspicua</name>
    <dbReference type="NCBI Taxonomy" id="52247"/>
    <lineage>
        <taxon>Eukaryota</taxon>
        <taxon>Fungi</taxon>
        <taxon>Dikarya</taxon>
        <taxon>Ascomycota</taxon>
        <taxon>Saccharomycotina</taxon>
        <taxon>Pichiomycetes</taxon>
        <taxon>Pichiales</taxon>
        <taxon>Pichiaceae</taxon>
        <taxon>Pichia</taxon>
    </lineage>
</organism>
<dbReference type="GO" id="GO:0000379">
    <property type="term" value="P:tRNA-type intron splice site recognition and cleavage"/>
    <property type="evidence" value="ECO:0007669"/>
    <property type="project" value="TreeGrafter"/>
</dbReference>
<feature type="domain" description="tRNA intron endonuclease catalytic" evidence="6">
    <location>
        <begin position="292"/>
        <end position="373"/>
    </location>
</feature>
<evidence type="ECO:0000259" key="6">
    <source>
        <dbReference type="Pfam" id="PF01974"/>
    </source>
</evidence>
<dbReference type="GO" id="GO:0003676">
    <property type="term" value="F:nucleic acid binding"/>
    <property type="evidence" value="ECO:0007669"/>
    <property type="project" value="InterPro"/>
</dbReference>
<dbReference type="CDD" id="cd22363">
    <property type="entry name" value="tRNA-intron_lyase_C"/>
    <property type="match status" value="1"/>
</dbReference>
<evidence type="ECO:0000256" key="3">
    <source>
        <dbReference type="ARBA" id="ARBA00023239"/>
    </source>
</evidence>
<protein>
    <recommendedName>
        <fullName evidence="4">tRNA-splicing endonuclease subunit Sen2</fullName>
        <ecNumber evidence="4">4.6.1.16</ecNumber>
    </recommendedName>
</protein>
<comment type="caution">
    <text evidence="7">The sequence shown here is derived from an EMBL/GenBank/DDBJ whole genome shotgun (WGS) entry which is preliminary data.</text>
</comment>
<dbReference type="OrthoDB" id="10249562at2759"/>
<feature type="active site" evidence="5">
    <location>
        <position position="364"/>
    </location>
</feature>
<dbReference type="NCBIfam" id="TIGR00324">
    <property type="entry name" value="endA"/>
    <property type="match status" value="1"/>
</dbReference>
<accession>A0A4T0WV70</accession>
<keyword evidence="2 4" id="KW-0819">tRNA processing</keyword>
<dbReference type="EC" id="4.6.1.16" evidence="4"/>